<feature type="coiled-coil region" evidence="1">
    <location>
        <begin position="733"/>
        <end position="763"/>
    </location>
</feature>
<evidence type="ECO:0000256" key="1">
    <source>
        <dbReference type="SAM" id="Coils"/>
    </source>
</evidence>
<dbReference type="PANTHER" id="PTHR48125:SF10">
    <property type="entry name" value="OS12G0136300 PROTEIN"/>
    <property type="match status" value="1"/>
</dbReference>
<evidence type="ECO:0000313" key="4">
    <source>
        <dbReference type="EMBL" id="KAK0742819.1"/>
    </source>
</evidence>
<dbReference type="Proteomes" id="UP001172155">
    <property type="component" value="Unassembled WGS sequence"/>
</dbReference>
<organism evidence="4 5">
    <name type="scientific">Schizothecium vesticola</name>
    <dbReference type="NCBI Taxonomy" id="314040"/>
    <lineage>
        <taxon>Eukaryota</taxon>
        <taxon>Fungi</taxon>
        <taxon>Dikarya</taxon>
        <taxon>Ascomycota</taxon>
        <taxon>Pezizomycotina</taxon>
        <taxon>Sordariomycetes</taxon>
        <taxon>Sordariomycetidae</taxon>
        <taxon>Sordariales</taxon>
        <taxon>Schizotheciaceae</taxon>
        <taxon>Schizothecium</taxon>
    </lineage>
</organism>
<dbReference type="EMBL" id="JAUKUD010000005">
    <property type="protein sequence ID" value="KAK0742819.1"/>
    <property type="molecule type" value="Genomic_DNA"/>
</dbReference>
<keyword evidence="3" id="KW-0812">Transmembrane</keyword>
<feature type="compositionally biased region" description="Basic and acidic residues" evidence="2">
    <location>
        <begin position="56"/>
        <end position="66"/>
    </location>
</feature>
<feature type="transmembrane region" description="Helical" evidence="3">
    <location>
        <begin position="799"/>
        <end position="819"/>
    </location>
</feature>
<proteinExistence type="predicted"/>
<feature type="compositionally biased region" description="Basic residues" evidence="2">
    <location>
        <begin position="177"/>
        <end position="186"/>
    </location>
</feature>
<feature type="compositionally biased region" description="Pro residues" evidence="2">
    <location>
        <begin position="468"/>
        <end position="498"/>
    </location>
</feature>
<feature type="compositionally biased region" description="Low complexity" evidence="2">
    <location>
        <begin position="191"/>
        <end position="200"/>
    </location>
</feature>
<feature type="region of interest" description="Disordered" evidence="2">
    <location>
        <begin position="1"/>
        <end position="506"/>
    </location>
</feature>
<feature type="transmembrane region" description="Helical" evidence="3">
    <location>
        <begin position="831"/>
        <end position="852"/>
    </location>
</feature>
<comment type="caution">
    <text evidence="4">The sequence shown here is derived from an EMBL/GenBank/DDBJ whole genome shotgun (WGS) entry which is preliminary data.</text>
</comment>
<feature type="compositionally biased region" description="Low complexity" evidence="2">
    <location>
        <begin position="372"/>
        <end position="386"/>
    </location>
</feature>
<name>A0AA40ENY0_9PEZI</name>
<dbReference type="PANTHER" id="PTHR48125">
    <property type="entry name" value="LP07818P1"/>
    <property type="match status" value="1"/>
</dbReference>
<feature type="region of interest" description="Disordered" evidence="2">
    <location>
        <begin position="598"/>
        <end position="665"/>
    </location>
</feature>
<sequence length="883" mass="93867">MGPPDSSKKGDSPKTPTKEGSPKKGDSPNKDRGSAPAPPNTTKSPGLPSADPSPNSDRRMVHLREDSDSDDAVQQQQPSPTPESDGHPTSPKTFRVPDLTDSSAEPSHNSDRRMVQVQEEEDDDADQQHQQHQQPSALSTDRDEGGADAGASTDLPAAEQGEVLDSAPTSGNGLSKSQKKKLKREKKAREAAAAAAAEAKPSAGLEGGEEAKSNLFVTPERKRNKFPTDSPKGKEKARDVKFQDSPAPRHASGGRSLEDEGVYEYHGDEAGTAEKQAFTTPTKPTTPTKFTKHEIGDTINRLTTRIDNDKTPVPAPKGAASTGDHGDFNSVRPSSSPGGPSGGYDPTHGFPTSGLWRRLGSFRWGNNDDETAAATAIPAPKSASSTGDHPHPLADFNTVRPSSSPSRGGGSPGRLFGPPSPRRVRPLPLAPSASANFRLAHPPGMATLFHQPPPKEEEEDIYSASPRSPAPAPGIPAAPGPPSPGEPSIPAPSPPAPGEPVWDEENLEMKGLILEALAGPAPEELERWKVGATDVVLKATKASNPGGLPVFPQYGKSDALEQARIKGEEMRKEYLRHKAEHPEEDEYWDKVAEKMFGKLAEGEKEPVDESEEEEGPGEGPGDWEAVAAVEEGERGGVDEELVIGSRDSGAEGLAPAKPEDRPEPSISLKAAFERIEKPETGGEGGWPVPDEPEDRAGPPMDLKAAFERIEKLEKGAMGPRTRGDLAASTAMSLLAAEKAKAEAAAAVAKLKELEERTRATEETLLNSVRTVRAGMDRLRDEMAVVKADVEGGGFSDQTLFGRVVKAVLLILVPFLFALALGQAALDRNKFLGRYGGIYVNGGFMGFKSYAIFDTYQTLLLYTLASAIFGGGLTWLVGGLLRVL</sequence>
<feature type="transmembrane region" description="Helical" evidence="3">
    <location>
        <begin position="858"/>
        <end position="880"/>
    </location>
</feature>
<dbReference type="AlphaFoldDB" id="A0AA40ENY0"/>
<keyword evidence="1" id="KW-0175">Coiled coil</keyword>
<protein>
    <submittedName>
        <fullName evidence="4">Uncharacterized protein</fullName>
    </submittedName>
</protein>
<reference evidence="4" key="1">
    <citation type="submission" date="2023-06" db="EMBL/GenBank/DDBJ databases">
        <title>Genome-scale phylogeny and comparative genomics of the fungal order Sordariales.</title>
        <authorList>
            <consortium name="Lawrence Berkeley National Laboratory"/>
            <person name="Hensen N."/>
            <person name="Bonometti L."/>
            <person name="Westerberg I."/>
            <person name="Brannstrom I.O."/>
            <person name="Guillou S."/>
            <person name="Cros-Aarteil S."/>
            <person name="Calhoun S."/>
            <person name="Haridas S."/>
            <person name="Kuo A."/>
            <person name="Mondo S."/>
            <person name="Pangilinan J."/>
            <person name="Riley R."/>
            <person name="LaButti K."/>
            <person name="Andreopoulos B."/>
            <person name="Lipzen A."/>
            <person name="Chen C."/>
            <person name="Yanf M."/>
            <person name="Daum C."/>
            <person name="Ng V."/>
            <person name="Clum A."/>
            <person name="Steindorff A."/>
            <person name="Ohm R."/>
            <person name="Martin F."/>
            <person name="Silar P."/>
            <person name="Natvig D."/>
            <person name="Lalanne C."/>
            <person name="Gautier V."/>
            <person name="Ament-velasquez S.L."/>
            <person name="Kruys A."/>
            <person name="Hutchinson M.I."/>
            <person name="Powell A.J."/>
            <person name="Barry K."/>
            <person name="Miller A.N."/>
            <person name="Grigoriev I.V."/>
            <person name="Debuchy R."/>
            <person name="Gladieux P."/>
            <person name="Thoren M.H."/>
            <person name="Johannesson H."/>
        </authorList>
    </citation>
    <scope>NUCLEOTIDE SEQUENCE</scope>
    <source>
        <strain evidence="4">SMH3187-1</strain>
    </source>
</reference>
<feature type="compositionally biased region" description="Polar residues" evidence="2">
    <location>
        <begin position="167"/>
        <end position="176"/>
    </location>
</feature>
<evidence type="ECO:0000256" key="3">
    <source>
        <dbReference type="SAM" id="Phobius"/>
    </source>
</evidence>
<gene>
    <name evidence="4" type="ORF">B0T18DRAFT_430225</name>
</gene>
<feature type="compositionally biased region" description="Basic and acidic residues" evidence="2">
    <location>
        <begin position="1"/>
        <end position="33"/>
    </location>
</feature>
<feature type="compositionally biased region" description="Low complexity" evidence="2">
    <location>
        <begin position="278"/>
        <end position="289"/>
    </location>
</feature>
<keyword evidence="3" id="KW-0472">Membrane</keyword>
<keyword evidence="3" id="KW-1133">Transmembrane helix</keyword>
<feature type="compositionally biased region" description="Basic and acidic residues" evidence="2">
    <location>
        <begin position="598"/>
        <end position="607"/>
    </location>
</feature>
<feature type="compositionally biased region" description="Basic and acidic residues" evidence="2">
    <location>
        <begin position="231"/>
        <end position="242"/>
    </location>
</feature>
<evidence type="ECO:0000313" key="5">
    <source>
        <dbReference type="Proteomes" id="UP001172155"/>
    </source>
</evidence>
<accession>A0AA40ENY0</accession>
<evidence type="ECO:0000256" key="2">
    <source>
        <dbReference type="SAM" id="MobiDB-lite"/>
    </source>
</evidence>
<keyword evidence="5" id="KW-1185">Reference proteome</keyword>